<dbReference type="EMBL" id="VSSQ01015864">
    <property type="protein sequence ID" value="MPM56652.1"/>
    <property type="molecule type" value="Genomic_DNA"/>
</dbReference>
<protein>
    <submittedName>
        <fullName evidence="1">Uncharacterized protein</fullName>
    </submittedName>
</protein>
<evidence type="ECO:0000313" key="1">
    <source>
        <dbReference type="EMBL" id="MPM56652.1"/>
    </source>
</evidence>
<gene>
    <name evidence="1" type="ORF">SDC9_103461</name>
</gene>
<dbReference type="AlphaFoldDB" id="A0A645ATS3"/>
<reference evidence="1" key="1">
    <citation type="submission" date="2019-08" db="EMBL/GenBank/DDBJ databases">
        <authorList>
            <person name="Kucharzyk K."/>
            <person name="Murdoch R.W."/>
            <person name="Higgins S."/>
            <person name="Loffler F."/>
        </authorList>
    </citation>
    <scope>NUCLEOTIDE SEQUENCE</scope>
</reference>
<name>A0A645ATS3_9ZZZZ</name>
<sequence length="268" mass="29573">MQIAIPAFTAACRNAPRSAGIEPFAPEARQRVAELLAKKPREGVDIAEFQLFGDFGQRCAAGAQQSGGIFAALVIDERLERNAGLLAETDGGVFARITDRLAKLRNADVTPLPLINALENPPHELRRRALLLLKLHQEVIDDHSQRRIDHRDGRFPMEEIRGQTFHDHRQGRLQNAVGGEAHRRRRRVAVRGKFDRKPGVGAVAIIETMRIAPRNDNDIAPAERRRPVVAVKSAGAVGDVVELPELVLVLRRGPAMIAIARIAPVLMK</sequence>
<proteinExistence type="predicted"/>
<accession>A0A645ATS3</accession>
<organism evidence="1">
    <name type="scientific">bioreactor metagenome</name>
    <dbReference type="NCBI Taxonomy" id="1076179"/>
    <lineage>
        <taxon>unclassified sequences</taxon>
        <taxon>metagenomes</taxon>
        <taxon>ecological metagenomes</taxon>
    </lineage>
</organism>
<comment type="caution">
    <text evidence="1">The sequence shown here is derived from an EMBL/GenBank/DDBJ whole genome shotgun (WGS) entry which is preliminary data.</text>
</comment>